<feature type="region of interest" description="Disordered" evidence="1">
    <location>
        <begin position="190"/>
        <end position="224"/>
    </location>
</feature>
<protein>
    <submittedName>
        <fullName evidence="2">Uncharacterized protein</fullName>
    </submittedName>
</protein>
<feature type="compositionally biased region" description="Acidic residues" evidence="1">
    <location>
        <begin position="99"/>
        <end position="108"/>
    </location>
</feature>
<accession>A0ABY7EC32</accession>
<feature type="compositionally biased region" description="Polar residues" evidence="1">
    <location>
        <begin position="116"/>
        <end position="125"/>
    </location>
</feature>
<evidence type="ECO:0000313" key="3">
    <source>
        <dbReference type="Proteomes" id="UP001164746"/>
    </source>
</evidence>
<evidence type="ECO:0000256" key="1">
    <source>
        <dbReference type="SAM" id="MobiDB-lite"/>
    </source>
</evidence>
<gene>
    <name evidence="2" type="ORF">MAR_022053</name>
</gene>
<dbReference type="Proteomes" id="UP001164746">
    <property type="component" value="Chromosome 5"/>
</dbReference>
<sequence length="237" mass="27594">MKMSSQRQQRKQKKGFVSTIRSFFGRSNSEENILLVNEKDRTKDKTVTTQSSRYVWEKRELFEKSENNLTKTQWTESSVIDKSLVHSEEHEHFYGSDDSSSDNETSDGIEEHNDNEVTCSSEMNTPKQDEAFGAKRKSNYLSNNNTVRLKETAARLPVAFDRKPHEFMQTADNEQEPDLVNRFQHKTPEKTKCTEAGQDDEPKFNAKYRRKSERPVEGDPPRANLWTTCDWIQDDSL</sequence>
<feature type="region of interest" description="Disordered" evidence="1">
    <location>
        <begin position="89"/>
        <end position="125"/>
    </location>
</feature>
<name>A0ABY7EC32_MYAAR</name>
<keyword evidence="3" id="KW-1185">Reference proteome</keyword>
<dbReference type="EMBL" id="CP111016">
    <property type="protein sequence ID" value="WAR06684.1"/>
    <property type="molecule type" value="Genomic_DNA"/>
</dbReference>
<organism evidence="2 3">
    <name type="scientific">Mya arenaria</name>
    <name type="common">Soft-shell clam</name>
    <dbReference type="NCBI Taxonomy" id="6604"/>
    <lineage>
        <taxon>Eukaryota</taxon>
        <taxon>Metazoa</taxon>
        <taxon>Spiralia</taxon>
        <taxon>Lophotrochozoa</taxon>
        <taxon>Mollusca</taxon>
        <taxon>Bivalvia</taxon>
        <taxon>Autobranchia</taxon>
        <taxon>Heteroconchia</taxon>
        <taxon>Euheterodonta</taxon>
        <taxon>Imparidentia</taxon>
        <taxon>Neoheterodontei</taxon>
        <taxon>Myida</taxon>
        <taxon>Myoidea</taxon>
        <taxon>Myidae</taxon>
        <taxon>Mya</taxon>
    </lineage>
</organism>
<reference evidence="2" key="1">
    <citation type="submission" date="2022-11" db="EMBL/GenBank/DDBJ databases">
        <title>Centuries of genome instability and evolution in soft-shell clam transmissible cancer (bioRxiv).</title>
        <authorList>
            <person name="Hart S.F.M."/>
            <person name="Yonemitsu M.A."/>
            <person name="Giersch R.M."/>
            <person name="Beal B.F."/>
            <person name="Arriagada G."/>
            <person name="Davis B.W."/>
            <person name="Ostrander E.A."/>
            <person name="Goff S.P."/>
            <person name="Metzger M.J."/>
        </authorList>
    </citation>
    <scope>NUCLEOTIDE SEQUENCE</scope>
    <source>
        <strain evidence="2">MELC-2E11</strain>
        <tissue evidence="2">Siphon/mantle</tissue>
    </source>
</reference>
<proteinExistence type="predicted"/>
<evidence type="ECO:0000313" key="2">
    <source>
        <dbReference type="EMBL" id="WAR06684.1"/>
    </source>
</evidence>